<evidence type="ECO:0000256" key="3">
    <source>
        <dbReference type="ARBA" id="ARBA00022475"/>
    </source>
</evidence>
<protein>
    <recommendedName>
        <fullName evidence="8">Claudin</fullName>
    </recommendedName>
</protein>
<organism evidence="9 10">
    <name type="scientific">Astatotilapia calliptera</name>
    <name type="common">Eastern happy</name>
    <name type="synonym">Chromis callipterus</name>
    <dbReference type="NCBI Taxonomy" id="8154"/>
    <lineage>
        <taxon>Eukaryota</taxon>
        <taxon>Metazoa</taxon>
        <taxon>Chordata</taxon>
        <taxon>Craniata</taxon>
        <taxon>Vertebrata</taxon>
        <taxon>Euteleostomi</taxon>
        <taxon>Actinopterygii</taxon>
        <taxon>Neopterygii</taxon>
        <taxon>Teleostei</taxon>
        <taxon>Neoteleostei</taxon>
        <taxon>Acanthomorphata</taxon>
        <taxon>Ovalentaria</taxon>
        <taxon>Cichlomorphae</taxon>
        <taxon>Cichliformes</taxon>
        <taxon>Cichlidae</taxon>
        <taxon>African cichlids</taxon>
        <taxon>Pseudocrenilabrinae</taxon>
        <taxon>Haplochromini</taxon>
        <taxon>Astatotilapia</taxon>
    </lineage>
</organism>
<accession>A0A3P8P218</accession>
<dbReference type="InterPro" id="IPR004031">
    <property type="entry name" value="PMP22/EMP/MP20/Claudin"/>
</dbReference>
<evidence type="ECO:0000256" key="8">
    <source>
        <dbReference type="RuleBase" id="RU060637"/>
    </source>
</evidence>
<evidence type="ECO:0000256" key="7">
    <source>
        <dbReference type="ARBA" id="ARBA00023136"/>
    </source>
</evidence>
<evidence type="ECO:0000313" key="10">
    <source>
        <dbReference type="Proteomes" id="UP000265100"/>
    </source>
</evidence>
<keyword evidence="4 8" id="KW-0812">Transmembrane</keyword>
<dbReference type="PROSITE" id="PS01346">
    <property type="entry name" value="CLAUDIN"/>
    <property type="match status" value="1"/>
</dbReference>
<dbReference type="Pfam" id="PF00822">
    <property type="entry name" value="PMP22_Claudin"/>
    <property type="match status" value="1"/>
</dbReference>
<dbReference type="STRING" id="8154.ENSACLP00000011029"/>
<keyword evidence="10" id="KW-1185">Reference proteome</keyword>
<dbReference type="OrthoDB" id="10302694at2759"/>
<dbReference type="OMA" id="SSCWINL"/>
<feature type="transmembrane region" description="Helical" evidence="8">
    <location>
        <begin position="82"/>
        <end position="105"/>
    </location>
</feature>
<reference evidence="9" key="2">
    <citation type="submission" date="2025-08" db="UniProtKB">
        <authorList>
            <consortium name="Ensembl"/>
        </authorList>
    </citation>
    <scope>IDENTIFICATION</scope>
</reference>
<dbReference type="PRINTS" id="PR01077">
    <property type="entry name" value="CLAUDIN"/>
</dbReference>
<sequence>MSACCRHVLGLLLSIIGFLGTIFICALPLWKVSAFVGSSITTSQIHFVGLWVTCVMRSTGKMQCKSYNSIQDLPKDLQGARVLIVFAIIIQFCGILLSVVGSKCINFVPNKWQKTKVVIASGVLFFIAGILVALPVSSCWINLTNSMNSNSLFLDNFETVEPGAVLYIGWATAGLLCLGGGLLCCSFSSRNETEYEVGYSRAESVEAR</sequence>
<dbReference type="GO" id="GO:0005923">
    <property type="term" value="C:bicellular tight junction"/>
    <property type="evidence" value="ECO:0007669"/>
    <property type="project" value="UniProtKB-SubCell"/>
</dbReference>
<reference evidence="9" key="3">
    <citation type="submission" date="2025-09" db="UniProtKB">
        <authorList>
            <consortium name="Ensembl"/>
        </authorList>
    </citation>
    <scope>IDENTIFICATION</scope>
</reference>
<dbReference type="GO" id="GO:0005198">
    <property type="term" value="F:structural molecule activity"/>
    <property type="evidence" value="ECO:0007669"/>
    <property type="project" value="InterPro"/>
</dbReference>
<gene>
    <name evidence="9" type="primary">CLDN4</name>
</gene>
<dbReference type="AlphaFoldDB" id="A0A3P8P218"/>
<comment type="similarity">
    <text evidence="1 8">Belongs to the claudin family.</text>
</comment>
<dbReference type="Ensembl" id="ENSACLT00000011305.2">
    <property type="protein sequence ID" value="ENSACLP00000011029.1"/>
    <property type="gene ID" value="ENSACLG00000007575.2"/>
</dbReference>
<dbReference type="GO" id="GO:0005886">
    <property type="term" value="C:plasma membrane"/>
    <property type="evidence" value="ECO:0007669"/>
    <property type="project" value="UniProtKB-SubCell"/>
</dbReference>
<keyword evidence="7 8" id="KW-0472">Membrane</keyword>
<keyword evidence="2 8" id="KW-0796">Tight junction</keyword>
<reference evidence="9" key="1">
    <citation type="submission" date="2018-05" db="EMBL/GenBank/DDBJ databases">
        <authorList>
            <person name="Datahose"/>
        </authorList>
    </citation>
    <scope>NUCLEOTIDE SEQUENCE</scope>
</reference>
<feature type="transmembrane region" description="Helical" evidence="8">
    <location>
        <begin position="7"/>
        <end position="30"/>
    </location>
</feature>
<dbReference type="GeneTree" id="ENSGT00940000165704"/>
<dbReference type="InterPro" id="IPR006187">
    <property type="entry name" value="Claudin"/>
</dbReference>
<dbReference type="PANTHER" id="PTHR12002">
    <property type="entry name" value="CLAUDIN"/>
    <property type="match status" value="1"/>
</dbReference>
<comment type="function">
    <text evidence="8">Claudins function as major constituents of the tight junction complexes that regulate the permeability of epithelia.</text>
</comment>
<feature type="transmembrane region" description="Helical" evidence="8">
    <location>
        <begin position="163"/>
        <end position="185"/>
    </location>
</feature>
<evidence type="ECO:0000256" key="5">
    <source>
        <dbReference type="ARBA" id="ARBA00022949"/>
    </source>
</evidence>
<keyword evidence="6 8" id="KW-1133">Transmembrane helix</keyword>
<evidence type="ECO:0000256" key="2">
    <source>
        <dbReference type="ARBA" id="ARBA00022427"/>
    </source>
</evidence>
<evidence type="ECO:0000256" key="1">
    <source>
        <dbReference type="ARBA" id="ARBA00008295"/>
    </source>
</evidence>
<keyword evidence="3 8" id="KW-1003">Cell membrane</keyword>
<evidence type="ECO:0000256" key="6">
    <source>
        <dbReference type="ARBA" id="ARBA00022989"/>
    </source>
</evidence>
<dbReference type="Gene3D" id="1.20.140.150">
    <property type="match status" value="1"/>
</dbReference>
<evidence type="ECO:0000256" key="4">
    <source>
        <dbReference type="ARBA" id="ARBA00022692"/>
    </source>
</evidence>
<dbReference type="Proteomes" id="UP000265100">
    <property type="component" value="Chromosome 10"/>
</dbReference>
<proteinExistence type="inferred from homology"/>
<evidence type="ECO:0000313" key="9">
    <source>
        <dbReference type="Ensembl" id="ENSACLP00000011029.1"/>
    </source>
</evidence>
<name>A0A3P8P218_ASTCA</name>
<comment type="subcellular location">
    <subcellularLocation>
        <location evidence="8">Cell junction</location>
        <location evidence="8">Tight junction</location>
    </subcellularLocation>
    <subcellularLocation>
        <location evidence="8">Cell membrane</location>
        <topology evidence="8">Multi-pass membrane protein</topology>
    </subcellularLocation>
</comment>
<dbReference type="InterPro" id="IPR017974">
    <property type="entry name" value="Claudin_CS"/>
</dbReference>
<keyword evidence="5 8" id="KW-0965">Cell junction</keyword>
<feature type="transmembrane region" description="Helical" evidence="8">
    <location>
        <begin position="117"/>
        <end position="143"/>
    </location>
</feature>